<comment type="caution">
    <text evidence="2">The sequence shown here is derived from an EMBL/GenBank/DDBJ whole genome shotgun (WGS) entry which is preliminary data.</text>
</comment>
<organism evidence="2 3">
    <name type="scientific">Pantoea cypripedii</name>
    <name type="common">Pectobacterium cypripedii</name>
    <name type="synonym">Erwinia cypripedii</name>
    <dbReference type="NCBI Taxonomy" id="55209"/>
    <lineage>
        <taxon>Bacteria</taxon>
        <taxon>Pseudomonadati</taxon>
        <taxon>Pseudomonadota</taxon>
        <taxon>Gammaproteobacteria</taxon>
        <taxon>Enterobacterales</taxon>
        <taxon>Erwiniaceae</taxon>
        <taxon>Pantoea</taxon>
    </lineage>
</organism>
<dbReference type="AlphaFoldDB" id="A0A1X1EL99"/>
<keyword evidence="1" id="KW-0677">Repeat</keyword>
<protein>
    <recommendedName>
        <fullName evidence="4">ABC transporter domain-containing protein</fullName>
    </recommendedName>
</protein>
<evidence type="ECO:0000256" key="1">
    <source>
        <dbReference type="ARBA" id="ARBA00022737"/>
    </source>
</evidence>
<name>A0A1X1EL99_PANCY</name>
<dbReference type="PANTHER" id="PTHR19211:SF6">
    <property type="entry name" value="BLL7188 PROTEIN"/>
    <property type="match status" value="1"/>
</dbReference>
<dbReference type="SUPFAM" id="SSF52540">
    <property type="entry name" value="P-loop containing nucleoside triphosphate hydrolases"/>
    <property type="match status" value="1"/>
</dbReference>
<dbReference type="PANTHER" id="PTHR19211">
    <property type="entry name" value="ATP-BINDING TRANSPORT PROTEIN-RELATED"/>
    <property type="match status" value="1"/>
</dbReference>
<sequence length="102" mass="11125">MRLAQLGLDEPKIAIPAALLSGGERLKGALACIIYAETPPQLLLLDEPNNLLDLTSVWALEAMIRGYHGSLMVVSHDDAFLNSLGLTDRLIATEEGWRLETL</sequence>
<evidence type="ECO:0000313" key="2">
    <source>
        <dbReference type="EMBL" id="ORM89554.1"/>
    </source>
</evidence>
<accession>A0A1X1EL99</accession>
<keyword evidence="3" id="KW-1185">Reference proteome</keyword>
<dbReference type="Proteomes" id="UP000193749">
    <property type="component" value="Unassembled WGS sequence"/>
</dbReference>
<gene>
    <name evidence="2" type="ORF">HA50_23330</name>
</gene>
<proteinExistence type="predicted"/>
<reference evidence="2 3" key="1">
    <citation type="journal article" date="2017" name="Antonie Van Leeuwenhoek">
        <title>Phylogenomic resolution of the bacterial genus Pantoea and its relationship with Erwinia and Tatumella.</title>
        <authorList>
            <person name="Palmer M."/>
            <person name="Steenkamp E.T."/>
            <person name="Coetzee M.P."/>
            <person name="Chan W.Y."/>
            <person name="van Zyl E."/>
            <person name="De Maayer P."/>
            <person name="Coutinho T.A."/>
            <person name="Blom J."/>
            <person name="Smits T.H."/>
            <person name="Duffy B."/>
            <person name="Venter S.N."/>
        </authorList>
    </citation>
    <scope>NUCLEOTIDE SEQUENCE [LARGE SCALE GENOMIC DNA]</scope>
    <source>
        <strain evidence="2 3">LMG 2657</strain>
    </source>
</reference>
<dbReference type="InterPro" id="IPR027417">
    <property type="entry name" value="P-loop_NTPase"/>
</dbReference>
<dbReference type="InterPro" id="IPR050611">
    <property type="entry name" value="ABCF"/>
</dbReference>
<dbReference type="STRING" id="55209.HA50_23330"/>
<dbReference type="EMBL" id="MLJI01000002">
    <property type="protein sequence ID" value="ORM89554.1"/>
    <property type="molecule type" value="Genomic_DNA"/>
</dbReference>
<dbReference type="RefSeq" id="WP_208617336.1">
    <property type="nucleotide sequence ID" value="NZ_MLJI01000002.1"/>
</dbReference>
<evidence type="ECO:0000313" key="3">
    <source>
        <dbReference type="Proteomes" id="UP000193749"/>
    </source>
</evidence>
<evidence type="ECO:0008006" key="4">
    <source>
        <dbReference type="Google" id="ProtNLM"/>
    </source>
</evidence>
<dbReference type="GO" id="GO:0005524">
    <property type="term" value="F:ATP binding"/>
    <property type="evidence" value="ECO:0007669"/>
    <property type="project" value="TreeGrafter"/>
</dbReference>
<dbReference type="Gene3D" id="3.40.50.300">
    <property type="entry name" value="P-loop containing nucleotide triphosphate hydrolases"/>
    <property type="match status" value="1"/>
</dbReference>